<organism evidence="5 6">
    <name type="scientific">Pseudoalteromonas ulvae</name>
    <dbReference type="NCBI Taxonomy" id="107327"/>
    <lineage>
        <taxon>Bacteria</taxon>
        <taxon>Pseudomonadati</taxon>
        <taxon>Pseudomonadota</taxon>
        <taxon>Gammaproteobacteria</taxon>
        <taxon>Alteromonadales</taxon>
        <taxon>Pseudoalteromonadaceae</taxon>
        <taxon>Pseudoalteromonas</taxon>
    </lineage>
</organism>
<reference evidence="5 6" key="1">
    <citation type="submission" date="2017-02" db="EMBL/GenBank/DDBJ databases">
        <title>Pseudoalteromonas ulvae TC14 Genome.</title>
        <authorList>
            <person name="Molmeret M."/>
        </authorList>
    </citation>
    <scope>NUCLEOTIDE SEQUENCE [LARGE SCALE GENOMIC DNA]</scope>
    <source>
        <strain evidence="5">TC14</strain>
    </source>
</reference>
<dbReference type="InterPro" id="IPR037522">
    <property type="entry name" value="HD_GYP_dom"/>
</dbReference>
<evidence type="ECO:0000313" key="6">
    <source>
        <dbReference type="Proteomes" id="UP000194841"/>
    </source>
</evidence>
<dbReference type="GO" id="GO:0000160">
    <property type="term" value="P:phosphorelay signal transduction system"/>
    <property type="evidence" value="ECO:0007669"/>
    <property type="project" value="InterPro"/>
</dbReference>
<dbReference type="OrthoDB" id="9802066at2"/>
<dbReference type="PROSITE" id="PS51832">
    <property type="entry name" value="HD_GYP"/>
    <property type="match status" value="1"/>
</dbReference>
<feature type="domain" description="Response regulatory" evidence="3">
    <location>
        <begin position="8"/>
        <end position="122"/>
    </location>
</feature>
<comment type="caution">
    <text evidence="5">The sequence shown here is derived from an EMBL/GenBank/DDBJ whole genome shotgun (WGS) entry which is preliminary data.</text>
</comment>
<dbReference type="InterPro" id="IPR001789">
    <property type="entry name" value="Sig_transdc_resp-reg_receiver"/>
</dbReference>
<keyword evidence="1" id="KW-0597">Phosphoprotein</keyword>
<dbReference type="Pfam" id="PF13487">
    <property type="entry name" value="HD_5"/>
    <property type="match status" value="1"/>
</dbReference>
<dbReference type="Pfam" id="PF00072">
    <property type="entry name" value="Response_reg"/>
    <property type="match status" value="1"/>
</dbReference>
<keyword evidence="2" id="KW-0175">Coiled coil</keyword>
<evidence type="ECO:0000256" key="2">
    <source>
        <dbReference type="SAM" id="Coils"/>
    </source>
</evidence>
<dbReference type="SMART" id="SM00448">
    <property type="entry name" value="REC"/>
    <property type="match status" value="1"/>
</dbReference>
<evidence type="ECO:0000256" key="1">
    <source>
        <dbReference type="PROSITE-ProRule" id="PRU00169"/>
    </source>
</evidence>
<protein>
    <recommendedName>
        <fullName evidence="7">Two-component system response regulator</fullName>
    </recommendedName>
</protein>
<feature type="coiled-coil region" evidence="2">
    <location>
        <begin position="124"/>
        <end position="162"/>
    </location>
</feature>
<dbReference type="GO" id="GO:0008081">
    <property type="term" value="F:phosphoric diester hydrolase activity"/>
    <property type="evidence" value="ECO:0007669"/>
    <property type="project" value="UniProtKB-ARBA"/>
</dbReference>
<dbReference type="CDD" id="cd00077">
    <property type="entry name" value="HDc"/>
    <property type="match status" value="1"/>
</dbReference>
<dbReference type="SUPFAM" id="SSF109604">
    <property type="entry name" value="HD-domain/PDEase-like"/>
    <property type="match status" value="1"/>
</dbReference>
<dbReference type="InterPro" id="IPR052020">
    <property type="entry name" value="Cyclic_di-GMP/3'3'-cGAMP_PDE"/>
</dbReference>
<dbReference type="EMBL" id="MWPV01000007">
    <property type="protein sequence ID" value="OUL56306.1"/>
    <property type="molecule type" value="Genomic_DNA"/>
</dbReference>
<evidence type="ECO:0000313" key="5">
    <source>
        <dbReference type="EMBL" id="OUL56306.1"/>
    </source>
</evidence>
<evidence type="ECO:0000259" key="3">
    <source>
        <dbReference type="PROSITE" id="PS50110"/>
    </source>
</evidence>
<name>A0A2C9ZZX1_PSEDV</name>
<dbReference type="Gene3D" id="3.40.50.2300">
    <property type="match status" value="1"/>
</dbReference>
<feature type="modified residue" description="4-aspartylphosphate" evidence="1">
    <location>
        <position position="56"/>
    </location>
</feature>
<evidence type="ECO:0000259" key="4">
    <source>
        <dbReference type="PROSITE" id="PS51832"/>
    </source>
</evidence>
<feature type="domain" description="HD-GYP" evidence="4">
    <location>
        <begin position="177"/>
        <end position="373"/>
    </location>
</feature>
<proteinExistence type="predicted"/>
<dbReference type="Proteomes" id="UP000194841">
    <property type="component" value="Unassembled WGS sequence"/>
</dbReference>
<dbReference type="PROSITE" id="PS50110">
    <property type="entry name" value="RESPONSE_REGULATORY"/>
    <property type="match status" value="1"/>
</dbReference>
<dbReference type="InterPro" id="IPR003607">
    <property type="entry name" value="HD/PDEase_dom"/>
</dbReference>
<sequence>MTDKFKPKIMFVDDEPEVLMALKRIFRRDYETFTFDDPAQAIEFLNTTRVHLVISDMRMPNITGAKVLAATKQIQPKAKRILLSGYSDMDSTIEAINQGGIHAYITKPWDNDRIKEVVEDSVQAVILEAKNEQLSKQLIQKNKALEELNQTLDKKVQEQTQSLRLSLQRLSTAAGKQRKLLHQIIEMISLIAAEQRGSHYSDDVRIAKQCRLLGHKLKLEKSQLTYLYLAASLHELGKIALPEELLTKPESKMSAEELLILHKQANKGADIIDIIPSLHEVSDILRYQYERYAGKGFPDLKQGEDIPIGSRILAVVRDYDKYISGYFTGKKLSPRDALQALKAQSNRIYDKKIIEAFTALLKDIPSGSDAQFCLTTDMLKPGMIIAQDVKYANGNIVLTQGTTLTDAIIGRLEQYEIKHDFAFLVFTLIPQQVDTAVD</sequence>
<evidence type="ECO:0008006" key="7">
    <source>
        <dbReference type="Google" id="ProtNLM"/>
    </source>
</evidence>
<gene>
    <name evidence="5" type="ORF">B1199_19555</name>
</gene>
<dbReference type="PANTHER" id="PTHR45228:SF8">
    <property type="entry name" value="TWO-COMPONENT RESPONSE REGULATOR-RELATED"/>
    <property type="match status" value="1"/>
</dbReference>
<dbReference type="InterPro" id="IPR011006">
    <property type="entry name" value="CheY-like_superfamily"/>
</dbReference>
<dbReference type="PANTHER" id="PTHR45228">
    <property type="entry name" value="CYCLIC DI-GMP PHOSPHODIESTERASE TM_0186-RELATED"/>
    <property type="match status" value="1"/>
</dbReference>
<dbReference type="SUPFAM" id="SSF52172">
    <property type="entry name" value="CheY-like"/>
    <property type="match status" value="1"/>
</dbReference>
<accession>A0A2C9ZZX1</accession>
<dbReference type="Gene3D" id="1.10.3210.10">
    <property type="entry name" value="Hypothetical protein af1432"/>
    <property type="match status" value="1"/>
</dbReference>
<dbReference type="CDD" id="cd17569">
    <property type="entry name" value="REC_HupR-like"/>
    <property type="match status" value="1"/>
</dbReference>
<dbReference type="AlphaFoldDB" id="A0A2C9ZZX1"/>
<dbReference type="RefSeq" id="WP_086745816.1">
    <property type="nucleotide sequence ID" value="NZ_MWPV01000007.1"/>
</dbReference>
<keyword evidence="6" id="KW-1185">Reference proteome</keyword>